<reference evidence="11" key="1">
    <citation type="journal article" date="2020" name="Stud. Mycol.">
        <title>101 Dothideomycetes genomes: a test case for predicting lifestyles and emergence of pathogens.</title>
        <authorList>
            <person name="Haridas S."/>
            <person name="Albert R."/>
            <person name="Binder M."/>
            <person name="Bloem J."/>
            <person name="Labutti K."/>
            <person name="Salamov A."/>
            <person name="Andreopoulos B."/>
            <person name="Baker S."/>
            <person name="Barry K."/>
            <person name="Bills G."/>
            <person name="Bluhm B."/>
            <person name="Cannon C."/>
            <person name="Castanera R."/>
            <person name="Culley D."/>
            <person name="Daum C."/>
            <person name="Ezra D."/>
            <person name="Gonzalez J."/>
            <person name="Henrissat B."/>
            <person name="Kuo A."/>
            <person name="Liang C."/>
            <person name="Lipzen A."/>
            <person name="Lutzoni F."/>
            <person name="Magnuson J."/>
            <person name="Mondo S."/>
            <person name="Nolan M."/>
            <person name="Ohm R."/>
            <person name="Pangilinan J."/>
            <person name="Park H.-J."/>
            <person name="Ramirez L."/>
            <person name="Alfaro M."/>
            <person name="Sun H."/>
            <person name="Tritt A."/>
            <person name="Yoshinaga Y."/>
            <person name="Zwiers L.-H."/>
            <person name="Turgeon B."/>
            <person name="Goodwin S."/>
            <person name="Spatafora J."/>
            <person name="Crous P."/>
            <person name="Grigoriev I."/>
        </authorList>
    </citation>
    <scope>NUCLEOTIDE SEQUENCE</scope>
    <source>
        <strain evidence="11">CBS 115976</strain>
    </source>
</reference>
<dbReference type="PIRSF" id="PIRSF000429">
    <property type="entry name" value="Ac-CoA_Ac_transf"/>
    <property type="match status" value="1"/>
</dbReference>
<comment type="pathway">
    <text evidence="2">Lipid metabolism; fatty acid metabolism.</text>
</comment>
<dbReference type="PROSITE" id="PS00737">
    <property type="entry name" value="THIOLASE_2"/>
    <property type="match status" value="1"/>
</dbReference>
<dbReference type="InterPro" id="IPR016039">
    <property type="entry name" value="Thiolase-like"/>
</dbReference>
<dbReference type="PANTHER" id="PTHR43853:SF10">
    <property type="entry name" value="ACETYL-COA C-ACETYLTRANSFERASE"/>
    <property type="match status" value="1"/>
</dbReference>
<feature type="active site" description="Proton acceptor" evidence="7">
    <location>
        <position position="370"/>
    </location>
</feature>
<dbReference type="Proteomes" id="UP000799302">
    <property type="component" value="Unassembled WGS sequence"/>
</dbReference>
<evidence type="ECO:0000259" key="10">
    <source>
        <dbReference type="Pfam" id="PF02803"/>
    </source>
</evidence>
<accession>A0A6A6U7V0</accession>
<dbReference type="InterPro" id="IPR020613">
    <property type="entry name" value="Thiolase_CS"/>
</dbReference>
<evidence type="ECO:0000256" key="7">
    <source>
        <dbReference type="PIRSR" id="PIRSR000429-1"/>
    </source>
</evidence>
<dbReference type="CDD" id="cd00751">
    <property type="entry name" value="thiolase"/>
    <property type="match status" value="1"/>
</dbReference>
<keyword evidence="12" id="KW-1185">Reference proteome</keyword>
<gene>
    <name evidence="11" type="ORF">BT63DRAFT_425656</name>
</gene>
<dbReference type="NCBIfam" id="TIGR01930">
    <property type="entry name" value="AcCoA-C-Actrans"/>
    <property type="match status" value="1"/>
</dbReference>
<evidence type="ECO:0000256" key="6">
    <source>
        <dbReference type="ARBA" id="ARBA00047605"/>
    </source>
</evidence>
<dbReference type="InterPro" id="IPR050215">
    <property type="entry name" value="Thiolase-like_sf_Thiolase"/>
</dbReference>
<feature type="active site" description="Acyl-thioester intermediate" evidence="7">
    <location>
        <position position="114"/>
    </location>
</feature>
<comment type="catalytic activity">
    <reaction evidence="6">
        <text>an acyl-CoA + acetyl-CoA = a 3-oxoacyl-CoA + CoA</text>
        <dbReference type="Rhea" id="RHEA:21564"/>
        <dbReference type="ChEBI" id="CHEBI:57287"/>
        <dbReference type="ChEBI" id="CHEBI:57288"/>
        <dbReference type="ChEBI" id="CHEBI:58342"/>
        <dbReference type="ChEBI" id="CHEBI:90726"/>
        <dbReference type="EC" id="2.3.1.16"/>
    </reaction>
</comment>
<proteinExistence type="inferred from homology"/>
<evidence type="ECO:0000313" key="11">
    <source>
        <dbReference type="EMBL" id="KAF2668335.1"/>
    </source>
</evidence>
<dbReference type="GO" id="GO:0006635">
    <property type="term" value="P:fatty acid beta-oxidation"/>
    <property type="evidence" value="ECO:0007669"/>
    <property type="project" value="TreeGrafter"/>
</dbReference>
<keyword evidence="4 8" id="KW-0808">Transferase</keyword>
<dbReference type="GO" id="GO:0005777">
    <property type="term" value="C:peroxisome"/>
    <property type="evidence" value="ECO:0007669"/>
    <property type="project" value="TreeGrafter"/>
</dbReference>
<feature type="domain" description="Thiolase C-terminal" evidence="10">
    <location>
        <begin position="293"/>
        <end position="411"/>
    </location>
</feature>
<dbReference type="AlphaFoldDB" id="A0A6A6U7V0"/>
<dbReference type="Pfam" id="PF00108">
    <property type="entry name" value="Thiolase_N"/>
    <property type="match status" value="1"/>
</dbReference>
<dbReference type="InterPro" id="IPR020617">
    <property type="entry name" value="Thiolase_C"/>
</dbReference>
<comment type="cofactor">
    <cofactor evidence="1">
        <name>K(+)</name>
        <dbReference type="ChEBI" id="CHEBI:29103"/>
    </cofactor>
</comment>
<evidence type="ECO:0000256" key="5">
    <source>
        <dbReference type="ARBA" id="ARBA00023315"/>
    </source>
</evidence>
<dbReference type="GO" id="GO:0003988">
    <property type="term" value="F:acetyl-CoA C-acyltransferase activity"/>
    <property type="evidence" value="ECO:0007669"/>
    <property type="project" value="UniProtKB-EC"/>
</dbReference>
<dbReference type="InterPro" id="IPR020616">
    <property type="entry name" value="Thiolase_N"/>
</dbReference>
<evidence type="ECO:0000259" key="9">
    <source>
        <dbReference type="Pfam" id="PF00108"/>
    </source>
</evidence>
<dbReference type="Gene3D" id="3.40.47.10">
    <property type="match status" value="2"/>
</dbReference>
<evidence type="ECO:0000256" key="8">
    <source>
        <dbReference type="RuleBase" id="RU003557"/>
    </source>
</evidence>
<feature type="domain" description="Thiolase N-terminal" evidence="9">
    <location>
        <begin position="30"/>
        <end position="284"/>
    </location>
</feature>
<dbReference type="PANTHER" id="PTHR43853">
    <property type="entry name" value="3-KETOACYL-COA THIOLASE, PEROXISOMAL"/>
    <property type="match status" value="1"/>
</dbReference>
<sequence>MAERLKSFAQQLLPGGKPIDAITAKHPDDVVITLAIRTPLTKGGKGGLKDTGVDGIVVKLLTQVTQRMNMDPALVEDICLGNVNEGKAAYYVRAAALAAGFPNTTAASSCNRFCSSGLKAVQDIANQISMGSIDCGLAVGCESMSTSGDRLSRPFHEDILKNQEACDCMQPMGQTSENVSDDFNITREMQDRYANESYRRAEVAQKSGWFDDEIVPITTTVKDPKTGEEKTVTLTKDEGPRYGTTFESLSKIRPAFPQFGNRSTGGNSSQVTDGAAAILLMKRSMAESLGQPIMAKFVGATIAGLAPRIMGIGPSIAIPKLLGKYNLSIDDMEIIELNEAFASMAVYCLNKLNIDHSKMNIRGGAIALGHPLGATGARQIVTGLSEARRQKKRILLTSMCIGTGQGMAGLFVNEQL</sequence>
<dbReference type="GO" id="GO:0010124">
    <property type="term" value="P:phenylacetate catabolic process"/>
    <property type="evidence" value="ECO:0007669"/>
    <property type="project" value="TreeGrafter"/>
</dbReference>
<dbReference type="EMBL" id="MU004236">
    <property type="protein sequence ID" value="KAF2668335.1"/>
    <property type="molecule type" value="Genomic_DNA"/>
</dbReference>
<dbReference type="Pfam" id="PF02803">
    <property type="entry name" value="Thiolase_C"/>
    <property type="match status" value="1"/>
</dbReference>
<keyword evidence="5 8" id="KW-0012">Acyltransferase</keyword>
<dbReference type="InterPro" id="IPR002155">
    <property type="entry name" value="Thiolase"/>
</dbReference>
<comment type="similarity">
    <text evidence="3 8">Belongs to the thiolase-like superfamily. Thiolase family.</text>
</comment>
<feature type="active site" description="Proton acceptor" evidence="7">
    <location>
        <position position="400"/>
    </location>
</feature>
<name>A0A6A6U7V0_9PEZI</name>
<dbReference type="SUPFAM" id="SSF53901">
    <property type="entry name" value="Thiolase-like"/>
    <property type="match status" value="2"/>
</dbReference>
<evidence type="ECO:0000256" key="1">
    <source>
        <dbReference type="ARBA" id="ARBA00001958"/>
    </source>
</evidence>
<evidence type="ECO:0000313" key="12">
    <source>
        <dbReference type="Proteomes" id="UP000799302"/>
    </source>
</evidence>
<evidence type="ECO:0000256" key="2">
    <source>
        <dbReference type="ARBA" id="ARBA00004872"/>
    </source>
</evidence>
<protein>
    <submittedName>
        <fullName evidence="11">Thiolase</fullName>
    </submittedName>
</protein>
<evidence type="ECO:0000256" key="4">
    <source>
        <dbReference type="ARBA" id="ARBA00022679"/>
    </source>
</evidence>
<organism evidence="11 12">
    <name type="scientific">Microthyrium microscopicum</name>
    <dbReference type="NCBI Taxonomy" id="703497"/>
    <lineage>
        <taxon>Eukaryota</taxon>
        <taxon>Fungi</taxon>
        <taxon>Dikarya</taxon>
        <taxon>Ascomycota</taxon>
        <taxon>Pezizomycotina</taxon>
        <taxon>Dothideomycetes</taxon>
        <taxon>Dothideomycetes incertae sedis</taxon>
        <taxon>Microthyriales</taxon>
        <taxon>Microthyriaceae</taxon>
        <taxon>Microthyrium</taxon>
    </lineage>
</organism>
<dbReference type="OrthoDB" id="5404651at2759"/>
<evidence type="ECO:0000256" key="3">
    <source>
        <dbReference type="ARBA" id="ARBA00010982"/>
    </source>
</evidence>